<organism evidence="6 7">
    <name type="scientific">Phasianus colchicus</name>
    <name type="common">Common pheasant</name>
    <dbReference type="NCBI Taxonomy" id="9054"/>
    <lineage>
        <taxon>Eukaryota</taxon>
        <taxon>Metazoa</taxon>
        <taxon>Chordata</taxon>
        <taxon>Craniata</taxon>
        <taxon>Vertebrata</taxon>
        <taxon>Euteleostomi</taxon>
        <taxon>Archelosauria</taxon>
        <taxon>Archosauria</taxon>
        <taxon>Dinosauria</taxon>
        <taxon>Saurischia</taxon>
        <taxon>Theropoda</taxon>
        <taxon>Coelurosauria</taxon>
        <taxon>Aves</taxon>
        <taxon>Neognathae</taxon>
        <taxon>Galloanserae</taxon>
        <taxon>Galliformes</taxon>
        <taxon>Phasianidae</taxon>
        <taxon>Phasianinae</taxon>
        <taxon>Phasianus</taxon>
    </lineage>
</organism>
<dbReference type="InterPro" id="IPR036961">
    <property type="entry name" value="Kinesin_motor_dom_sf"/>
</dbReference>
<gene>
    <name evidence="6" type="primary">KIF13B</name>
</gene>
<feature type="compositionally biased region" description="Low complexity" evidence="4">
    <location>
        <begin position="45"/>
        <end position="55"/>
    </location>
</feature>
<name>A0A669Q746_PHACC</name>
<feature type="compositionally biased region" description="Basic residues" evidence="4">
    <location>
        <begin position="64"/>
        <end position="81"/>
    </location>
</feature>
<dbReference type="GO" id="GO:0003777">
    <property type="term" value="F:microtubule motor activity"/>
    <property type="evidence" value="ECO:0007669"/>
    <property type="project" value="InterPro"/>
</dbReference>
<dbReference type="PROSITE" id="PS50067">
    <property type="entry name" value="KINESIN_MOTOR_2"/>
    <property type="match status" value="1"/>
</dbReference>
<sequence length="155" mass="16531">LTLQPRPAGGTTAPSVQRGCLQGAGGRCGALHSGSCSPAGRWSGAAPPSHCRPASAPRPAPRSSPRRRRLSLGRRKPRRERGSRGGRSGAMGDSKVKVAVRVRPMNRRELDLHTKCVVDVDANKVILHPVNTNLSKGDARVHKLVPAFCSVLQQK</sequence>
<proteinExistence type="inferred from homology"/>
<keyword evidence="1" id="KW-0547">Nucleotide-binding</keyword>
<accession>A0A669Q746</accession>
<comment type="caution">
    <text evidence="3">Lacks conserved residue(s) required for the propagation of feature annotation.</text>
</comment>
<keyword evidence="7" id="KW-1185">Reference proteome</keyword>
<dbReference type="GO" id="GO:0007018">
    <property type="term" value="P:microtubule-based movement"/>
    <property type="evidence" value="ECO:0007669"/>
    <property type="project" value="InterPro"/>
</dbReference>
<feature type="region of interest" description="Disordered" evidence="4">
    <location>
        <begin position="1"/>
        <end position="96"/>
    </location>
</feature>
<reference evidence="6" key="2">
    <citation type="submission" date="2025-09" db="UniProtKB">
        <authorList>
            <consortium name="Ensembl"/>
        </authorList>
    </citation>
    <scope>IDENTIFICATION</scope>
</reference>
<evidence type="ECO:0000313" key="6">
    <source>
        <dbReference type="Ensembl" id="ENSPCLP00000014218.1"/>
    </source>
</evidence>
<evidence type="ECO:0000313" key="7">
    <source>
        <dbReference type="Proteomes" id="UP000472261"/>
    </source>
</evidence>
<evidence type="ECO:0000256" key="1">
    <source>
        <dbReference type="ARBA" id="ARBA00022741"/>
    </source>
</evidence>
<evidence type="ECO:0000256" key="3">
    <source>
        <dbReference type="PROSITE-ProRule" id="PRU00283"/>
    </source>
</evidence>
<feature type="domain" description="Kinesin motor" evidence="5">
    <location>
        <begin position="95"/>
        <end position="155"/>
    </location>
</feature>
<comment type="similarity">
    <text evidence="3">Belongs to the TRAFAC class myosin-kinesin ATPase superfamily. Kinesin family.</text>
</comment>
<dbReference type="GO" id="GO:0008017">
    <property type="term" value="F:microtubule binding"/>
    <property type="evidence" value="ECO:0007669"/>
    <property type="project" value="InterPro"/>
</dbReference>
<dbReference type="Ensembl" id="ENSPCLT00000018875.1">
    <property type="protein sequence ID" value="ENSPCLP00000014218.1"/>
    <property type="gene ID" value="ENSPCLG00000011681.1"/>
</dbReference>
<evidence type="ECO:0000256" key="4">
    <source>
        <dbReference type="SAM" id="MobiDB-lite"/>
    </source>
</evidence>
<reference evidence="6" key="1">
    <citation type="submission" date="2025-08" db="UniProtKB">
        <authorList>
            <consortium name="Ensembl"/>
        </authorList>
    </citation>
    <scope>IDENTIFICATION</scope>
</reference>
<evidence type="ECO:0000256" key="2">
    <source>
        <dbReference type="ARBA" id="ARBA00022840"/>
    </source>
</evidence>
<keyword evidence="2" id="KW-0067">ATP-binding</keyword>
<dbReference type="InterPro" id="IPR001752">
    <property type="entry name" value="Kinesin_motor_dom"/>
</dbReference>
<dbReference type="Proteomes" id="UP000472261">
    <property type="component" value="Unplaced"/>
</dbReference>
<evidence type="ECO:0000259" key="5">
    <source>
        <dbReference type="PROSITE" id="PS50067"/>
    </source>
</evidence>
<dbReference type="GO" id="GO:0005524">
    <property type="term" value="F:ATP binding"/>
    <property type="evidence" value="ECO:0007669"/>
    <property type="project" value="UniProtKB-KW"/>
</dbReference>
<dbReference type="AlphaFoldDB" id="A0A669Q746"/>
<dbReference type="Gene3D" id="3.40.850.10">
    <property type="entry name" value="Kinesin motor domain"/>
    <property type="match status" value="1"/>
</dbReference>
<protein>
    <submittedName>
        <fullName evidence="6">Kinesin family member 13B</fullName>
    </submittedName>
</protein>